<sequence>MLCRVPWVSFAGMIHFFVISVTSVLVFS</sequence>
<dbReference type="EMBL" id="GGEC01066156">
    <property type="protein sequence ID" value="MBX46640.1"/>
    <property type="molecule type" value="Transcribed_RNA"/>
</dbReference>
<accession>A0A2P2NW16</accession>
<evidence type="ECO:0000256" key="1">
    <source>
        <dbReference type="SAM" id="Phobius"/>
    </source>
</evidence>
<keyword evidence="1" id="KW-1133">Transmembrane helix</keyword>
<organism evidence="2">
    <name type="scientific">Rhizophora mucronata</name>
    <name type="common">Asiatic mangrove</name>
    <dbReference type="NCBI Taxonomy" id="61149"/>
    <lineage>
        <taxon>Eukaryota</taxon>
        <taxon>Viridiplantae</taxon>
        <taxon>Streptophyta</taxon>
        <taxon>Embryophyta</taxon>
        <taxon>Tracheophyta</taxon>
        <taxon>Spermatophyta</taxon>
        <taxon>Magnoliopsida</taxon>
        <taxon>eudicotyledons</taxon>
        <taxon>Gunneridae</taxon>
        <taxon>Pentapetalae</taxon>
        <taxon>rosids</taxon>
        <taxon>fabids</taxon>
        <taxon>Malpighiales</taxon>
        <taxon>Rhizophoraceae</taxon>
        <taxon>Rhizophora</taxon>
    </lineage>
</organism>
<protein>
    <submittedName>
        <fullName evidence="2">Uncharacterized protein</fullName>
    </submittedName>
</protein>
<evidence type="ECO:0000313" key="2">
    <source>
        <dbReference type="EMBL" id="MBX46640.1"/>
    </source>
</evidence>
<feature type="transmembrane region" description="Helical" evidence="1">
    <location>
        <begin position="6"/>
        <end position="27"/>
    </location>
</feature>
<reference evidence="2" key="1">
    <citation type="submission" date="2018-02" db="EMBL/GenBank/DDBJ databases">
        <title>Rhizophora mucronata_Transcriptome.</title>
        <authorList>
            <person name="Meera S.P."/>
            <person name="Sreeshan A."/>
            <person name="Augustine A."/>
        </authorList>
    </citation>
    <scope>NUCLEOTIDE SEQUENCE</scope>
    <source>
        <tissue evidence="2">Leaf</tissue>
    </source>
</reference>
<keyword evidence="1" id="KW-0812">Transmembrane</keyword>
<keyword evidence="1" id="KW-0472">Membrane</keyword>
<proteinExistence type="predicted"/>
<dbReference type="AlphaFoldDB" id="A0A2P2NW16"/>
<name>A0A2P2NW16_RHIMU</name>